<dbReference type="Pfam" id="PF26189">
    <property type="entry name" value="Ig_NPHP4_2nd"/>
    <property type="match status" value="1"/>
</dbReference>
<dbReference type="OrthoDB" id="313446at2759"/>
<dbReference type="GO" id="GO:0097546">
    <property type="term" value="C:ciliary base"/>
    <property type="evidence" value="ECO:0007669"/>
    <property type="project" value="TreeGrafter"/>
</dbReference>
<evidence type="ECO:0000313" key="9">
    <source>
        <dbReference type="WBParaSite" id="GPUH_0000003801-mRNA-1"/>
    </source>
</evidence>
<feature type="domain" description="NPHP4 Ig-like" evidence="4">
    <location>
        <begin position="1134"/>
        <end position="1226"/>
    </location>
</feature>
<dbReference type="InterPro" id="IPR058687">
    <property type="entry name" value="Ig_NPHP4_1st"/>
</dbReference>
<feature type="compositionally biased region" description="Low complexity" evidence="1">
    <location>
        <begin position="419"/>
        <end position="431"/>
    </location>
</feature>
<evidence type="ECO:0000259" key="6">
    <source>
        <dbReference type="Pfam" id="PF26190"/>
    </source>
</evidence>
<evidence type="ECO:0000256" key="1">
    <source>
        <dbReference type="SAM" id="MobiDB-lite"/>
    </source>
</evidence>
<dbReference type="AlphaFoldDB" id="A0A183CU98"/>
<feature type="domain" description="NPHP4 Ig-like" evidence="6">
    <location>
        <begin position="817"/>
        <end position="883"/>
    </location>
</feature>
<feature type="domain" description="NPHP4 Ig-like" evidence="2">
    <location>
        <begin position="1041"/>
        <end position="1128"/>
    </location>
</feature>
<proteinExistence type="predicted"/>
<feature type="region of interest" description="Disordered" evidence="1">
    <location>
        <begin position="418"/>
        <end position="480"/>
    </location>
</feature>
<dbReference type="GO" id="GO:1904491">
    <property type="term" value="P:protein localization to ciliary transition zone"/>
    <property type="evidence" value="ECO:0007669"/>
    <property type="project" value="TreeGrafter"/>
</dbReference>
<dbReference type="Pfam" id="PF26190">
    <property type="entry name" value="Ig_NPHP4_1st"/>
    <property type="match status" value="1"/>
</dbReference>
<sequence>MSDHLAEWYHRVQLYRAVPPRRLSVFSSPSKPECYVLTVRNAQSSVIKLGVCYRVHVYFYDNLQKYFFGKPYCSKWHRSDANSVSLNEEAFFWCSFHDDVNVVLELVEGQEAGQNSGLFTAAWASFPLANIGPVADYASPNHEMLFRRVDVVSLLVRYPGESTKIELYPALASTAGYICLQTHEKMRGAINYVSAWKIFNQREDILEIGIAKNGILQPTASPELQTEACFLKQITVSFGTDADKFEQALLHLLNNDRLYRANRSPDDVSVKPMEVLERRITIGVHNGLRYVEEPQCLHLIPTENQHTDTLDKNWNNRVMTRSHSDLRPRFRSLRMNGSAMLNGLVANPGVAVVFTLDYLVGVYSQDGTTYASQAVMICWGVWHASAAERKSKDQTIVVPLVGALENLINVGKFQSIHRPPTSTAPPYASTTVQEPGEPTAKTEEIAGPRSKPEKFRENRSEARSLHSIIPDSKRIPRTDDRSERNSIFLYKRSKRKRTEIHRYRKGPDVNIELNDKLNTNETIVQYAAVAFSSEDNGHLMMPTSVFFTMQFYRFQTVTTERLLLHEAPRKVGTHERLHILKRAEGTEKNSKTSCYGFTVKYTVDRHSLPDGEEDDYINYLLSGHLIIDMWDACSLLSLGTTFANSEIQLYLQMYLDITRSRTSSVVSQRLARIGQDEIESYRIKVKPLNPIHENALQRFVTTNRRVSLQGSVKRYLFEQELEAYKKMRNEDKASKLMKAVFKAITTQHRIHPKYGQIAFFEFLLQNTEPTATVIIVDTTNNTLRLSFLHSFNFNTFDPGNFGRTTNTHGKCFAYRPLCDANKWQYYKNVCGVETPLESSLYGVSEENGQIVEVCIFLKPMETIYAPFLYDTFTLPPDQIKNQVKVKVARLIAQTTVFKKKDDGEPIAVLDLLVEVRQNIVKNSFRFYHEAETTLSRVIRITQRKGSELNLSPTPELAYQNLFPGDAHVCAIRCTDPLVILSLRNNPNGCQDLQFTCQTGKAPSLQTFTVIFFADSYYNVALGSWLIHVHAVNRISVNAVRAQLTKVPIVLTVDEDCSLVQFGSLSRKLEISPPHFTGVQRGSTVTASANFSQNIPEDFFEGVRTILICATNQETKRLLNQWMIVANVQEANITKMFDVYLENGKSQTIKLMVGNRYGVERSFRISSSHPEYARIEDELVLIAAYKVTDVCITFLPSNELKLSEVLIFITNVENNLQEEAYSLKLIYSD</sequence>
<evidence type="ECO:0000313" key="8">
    <source>
        <dbReference type="Proteomes" id="UP000271098"/>
    </source>
</evidence>
<dbReference type="InterPro" id="IPR058686">
    <property type="entry name" value="Ig_NPHP4_3rd"/>
</dbReference>
<dbReference type="Proteomes" id="UP000271098">
    <property type="component" value="Unassembled WGS sequence"/>
</dbReference>
<dbReference type="InterPro" id="IPR058765">
    <property type="entry name" value="NPHP4_C2-like"/>
</dbReference>
<dbReference type="EMBL" id="UYRT01000024">
    <property type="protein sequence ID" value="VDK27138.1"/>
    <property type="molecule type" value="Genomic_DNA"/>
</dbReference>
<keyword evidence="8" id="KW-1185">Reference proteome</keyword>
<feature type="domain" description="NPHP4 C2-like" evidence="3">
    <location>
        <begin position="511"/>
        <end position="641"/>
    </location>
</feature>
<dbReference type="InterPro" id="IPR029775">
    <property type="entry name" value="NPHP4"/>
</dbReference>
<evidence type="ECO:0000259" key="5">
    <source>
        <dbReference type="Pfam" id="PF26189"/>
    </source>
</evidence>
<dbReference type="WBParaSite" id="GPUH_0000003801-mRNA-1">
    <property type="protein sequence ID" value="GPUH_0000003801-mRNA-1"/>
    <property type="gene ID" value="GPUH_0000003801"/>
</dbReference>
<dbReference type="GO" id="GO:0036064">
    <property type="term" value="C:ciliary basal body"/>
    <property type="evidence" value="ECO:0007669"/>
    <property type="project" value="TreeGrafter"/>
</dbReference>
<dbReference type="GO" id="GO:0097730">
    <property type="term" value="C:non-motile cilium"/>
    <property type="evidence" value="ECO:0007669"/>
    <property type="project" value="InterPro"/>
</dbReference>
<gene>
    <name evidence="7" type="ORF">GPUH_LOCUS39</name>
</gene>
<protein>
    <submittedName>
        <fullName evidence="9">DCAF15_WD40 domain-containing protein</fullName>
    </submittedName>
</protein>
<feature type="compositionally biased region" description="Basic and acidic residues" evidence="1">
    <location>
        <begin position="471"/>
        <end position="480"/>
    </location>
</feature>
<reference evidence="7 8" key="2">
    <citation type="submission" date="2018-11" db="EMBL/GenBank/DDBJ databases">
        <authorList>
            <consortium name="Pathogen Informatics"/>
        </authorList>
    </citation>
    <scope>NUCLEOTIDE SEQUENCE [LARGE SCALE GENOMIC DNA]</scope>
</reference>
<dbReference type="InterPro" id="IPR058685">
    <property type="entry name" value="Ig_NPHP4_4th"/>
</dbReference>
<dbReference type="PANTHER" id="PTHR31043">
    <property type="entry name" value="NEPHROCYSTIN-4"/>
    <property type="match status" value="1"/>
</dbReference>
<evidence type="ECO:0000259" key="2">
    <source>
        <dbReference type="Pfam" id="PF26015"/>
    </source>
</evidence>
<dbReference type="PANTHER" id="PTHR31043:SF3">
    <property type="entry name" value="NEPHROCYSTIN-4"/>
    <property type="match status" value="1"/>
</dbReference>
<name>A0A183CU98_9BILA</name>
<dbReference type="Pfam" id="PF26015">
    <property type="entry name" value="Ig_NPH4_3rd"/>
    <property type="match status" value="1"/>
</dbReference>
<feature type="domain" description="NPHP4 Ig-like" evidence="5">
    <location>
        <begin position="924"/>
        <end position="1029"/>
    </location>
</feature>
<dbReference type="Pfam" id="PF26187">
    <property type="entry name" value="Ig_NPHP4_4th"/>
    <property type="match status" value="1"/>
</dbReference>
<dbReference type="Pfam" id="PF26186">
    <property type="entry name" value="NPHP4_C2_3rd"/>
    <property type="match status" value="1"/>
</dbReference>
<dbReference type="GO" id="GO:0035869">
    <property type="term" value="C:ciliary transition zone"/>
    <property type="evidence" value="ECO:0007669"/>
    <property type="project" value="TreeGrafter"/>
</dbReference>
<reference evidence="9" key="1">
    <citation type="submission" date="2016-06" db="UniProtKB">
        <authorList>
            <consortium name="WormBaseParasite"/>
        </authorList>
    </citation>
    <scope>IDENTIFICATION</scope>
</reference>
<feature type="compositionally biased region" description="Basic and acidic residues" evidence="1">
    <location>
        <begin position="440"/>
        <end position="464"/>
    </location>
</feature>
<organism evidence="9">
    <name type="scientific">Gongylonema pulchrum</name>
    <dbReference type="NCBI Taxonomy" id="637853"/>
    <lineage>
        <taxon>Eukaryota</taxon>
        <taxon>Metazoa</taxon>
        <taxon>Ecdysozoa</taxon>
        <taxon>Nematoda</taxon>
        <taxon>Chromadorea</taxon>
        <taxon>Rhabditida</taxon>
        <taxon>Spirurina</taxon>
        <taxon>Spiruromorpha</taxon>
        <taxon>Spiruroidea</taxon>
        <taxon>Gongylonematidae</taxon>
        <taxon>Gongylonema</taxon>
    </lineage>
</organism>
<dbReference type="GO" id="GO:0090090">
    <property type="term" value="P:negative regulation of canonical Wnt signaling pathway"/>
    <property type="evidence" value="ECO:0007669"/>
    <property type="project" value="InterPro"/>
</dbReference>
<accession>A0A183CU98</accession>
<evidence type="ECO:0000259" key="3">
    <source>
        <dbReference type="Pfam" id="PF26186"/>
    </source>
</evidence>
<dbReference type="InterPro" id="IPR058688">
    <property type="entry name" value="Ig_NPHP4_2nd"/>
</dbReference>
<evidence type="ECO:0000313" key="7">
    <source>
        <dbReference type="EMBL" id="VDK27138.1"/>
    </source>
</evidence>
<evidence type="ECO:0000259" key="4">
    <source>
        <dbReference type="Pfam" id="PF26187"/>
    </source>
</evidence>